<organism evidence="1">
    <name type="scientific">Bodo saltans virus</name>
    <dbReference type="NCBI Taxonomy" id="2024608"/>
    <lineage>
        <taxon>Viruses</taxon>
        <taxon>Varidnaviria</taxon>
        <taxon>Bamfordvirae</taxon>
        <taxon>Nucleocytoviricota</taxon>
        <taxon>Megaviricetes</taxon>
        <taxon>Imitervirales</taxon>
        <taxon>Mimiviridae</taxon>
        <taxon>Klosneuvirinae</taxon>
        <taxon>Theiavirus</taxon>
        <taxon>Theiavirus salishense</taxon>
    </lineage>
</organism>
<dbReference type="Proteomes" id="UP000240325">
    <property type="component" value="Segment"/>
</dbReference>
<evidence type="ECO:0000313" key="1">
    <source>
        <dbReference type="EMBL" id="ATZ80815.1"/>
    </source>
</evidence>
<gene>
    <name evidence="1" type="ORF">BMW23_0769</name>
</gene>
<evidence type="ECO:0000313" key="2">
    <source>
        <dbReference type="Proteomes" id="UP000240325"/>
    </source>
</evidence>
<name>A0A2H4UVF9_9VIRU</name>
<protein>
    <submittedName>
        <fullName evidence="1">Uncharacterized protein</fullName>
    </submittedName>
</protein>
<accession>A0A2H4UVF9</accession>
<proteinExistence type="predicted"/>
<dbReference type="EMBL" id="MF782455">
    <property type="protein sequence ID" value="ATZ80815.1"/>
    <property type="molecule type" value="Genomic_DNA"/>
</dbReference>
<reference evidence="1" key="1">
    <citation type="journal article" date="2017" name="Elife">
        <title>The kinetoplastid-infecting Bodo saltans virus (BsV), a window into the most abundant giant viruses in the sea.</title>
        <authorList>
            <person name="Deeg C.M."/>
            <person name="Chow C.-E.T."/>
            <person name="Suttle C.A."/>
        </authorList>
    </citation>
    <scope>NUCLEOTIDE SEQUENCE</scope>
    <source>
        <strain evidence="1">NG1</strain>
    </source>
</reference>
<sequence length="150" mass="18182">MFHNPAFTNTNNNYSFSDDTQYIKWHCNNNDDGLIIQKLYTFLNDDKKILWKKNNQDGKILEKLVDYVYYSENKYNTQQIQNILDYLQPFEPTNFTQFNSQNELNCQYIQNIWEHPLLFSDKEKTDEYWTDFINNILSDNNKDFLGFEII</sequence>
<keyword evidence="2" id="KW-1185">Reference proteome</keyword>